<dbReference type="SUPFAM" id="SSF103473">
    <property type="entry name" value="MFS general substrate transporter"/>
    <property type="match status" value="1"/>
</dbReference>
<dbReference type="InterPro" id="IPR050360">
    <property type="entry name" value="MFS_Sugar_Transporters"/>
</dbReference>
<keyword evidence="5 7" id="KW-0472">Membrane</keyword>
<comment type="similarity">
    <text evidence="2">Belongs to the major facilitator superfamily. Sugar transporter (TC 2.A.1.1) family.</text>
</comment>
<dbReference type="GO" id="GO:0016020">
    <property type="term" value="C:membrane"/>
    <property type="evidence" value="ECO:0007669"/>
    <property type="project" value="UniProtKB-SubCell"/>
</dbReference>
<comment type="subcellular location">
    <subcellularLocation>
        <location evidence="1">Membrane</location>
        <topology evidence="1">Multi-pass membrane protein</topology>
    </subcellularLocation>
</comment>
<name>A0A4S4KS67_9APHY</name>
<keyword evidence="4 7" id="KW-1133">Transmembrane helix</keyword>
<keyword evidence="3 7" id="KW-0812">Transmembrane</keyword>
<feature type="transmembrane region" description="Helical" evidence="7">
    <location>
        <begin position="221"/>
        <end position="239"/>
    </location>
</feature>
<dbReference type="Pfam" id="PF00083">
    <property type="entry name" value="Sugar_tr"/>
    <property type="match status" value="2"/>
</dbReference>
<dbReference type="InterPro" id="IPR036259">
    <property type="entry name" value="MFS_trans_sf"/>
</dbReference>
<dbReference type="Proteomes" id="UP000309038">
    <property type="component" value="Unassembled WGS sequence"/>
</dbReference>
<evidence type="ECO:0000256" key="5">
    <source>
        <dbReference type="ARBA" id="ARBA00023136"/>
    </source>
</evidence>
<evidence type="ECO:0000256" key="6">
    <source>
        <dbReference type="SAM" id="MobiDB-lite"/>
    </source>
</evidence>
<evidence type="ECO:0000256" key="4">
    <source>
        <dbReference type="ARBA" id="ARBA00022989"/>
    </source>
</evidence>
<dbReference type="Gene3D" id="1.20.1250.20">
    <property type="entry name" value="MFS general substrate transporter like domains"/>
    <property type="match status" value="2"/>
</dbReference>
<evidence type="ECO:0000256" key="3">
    <source>
        <dbReference type="ARBA" id="ARBA00022692"/>
    </source>
</evidence>
<evidence type="ECO:0000256" key="7">
    <source>
        <dbReference type="SAM" id="Phobius"/>
    </source>
</evidence>
<gene>
    <name evidence="9" type="ORF">EW026_g1247</name>
</gene>
<dbReference type="PROSITE" id="PS00216">
    <property type="entry name" value="SUGAR_TRANSPORT_1"/>
    <property type="match status" value="1"/>
</dbReference>
<dbReference type="InterPro" id="IPR005828">
    <property type="entry name" value="MFS_sugar_transport-like"/>
</dbReference>
<feature type="transmembrane region" description="Helical" evidence="7">
    <location>
        <begin position="292"/>
        <end position="309"/>
    </location>
</feature>
<dbReference type="InterPro" id="IPR005829">
    <property type="entry name" value="Sugar_transporter_CS"/>
</dbReference>
<feature type="transmembrane region" description="Helical" evidence="7">
    <location>
        <begin position="321"/>
        <end position="341"/>
    </location>
</feature>
<feature type="transmembrane region" description="Helical" evidence="7">
    <location>
        <begin position="157"/>
        <end position="177"/>
    </location>
</feature>
<evidence type="ECO:0000256" key="1">
    <source>
        <dbReference type="ARBA" id="ARBA00004141"/>
    </source>
</evidence>
<feature type="region of interest" description="Disordered" evidence="6">
    <location>
        <begin position="377"/>
        <end position="396"/>
    </location>
</feature>
<dbReference type="PANTHER" id="PTHR48022:SF64">
    <property type="entry name" value="MAJOR FACILITATOR SUPERFAMILY (MFS) PROFILE DOMAIN-CONTAINING PROTEIN"/>
    <property type="match status" value="1"/>
</dbReference>
<feature type="transmembrane region" description="Helical" evidence="7">
    <location>
        <begin position="23"/>
        <end position="44"/>
    </location>
</feature>
<evidence type="ECO:0000313" key="9">
    <source>
        <dbReference type="EMBL" id="THH01456.1"/>
    </source>
</evidence>
<feature type="transmembrane region" description="Helical" evidence="7">
    <location>
        <begin position="259"/>
        <end position="280"/>
    </location>
</feature>
<dbReference type="InterPro" id="IPR020846">
    <property type="entry name" value="MFS_dom"/>
</dbReference>
<dbReference type="PROSITE" id="PS50850">
    <property type="entry name" value="MFS"/>
    <property type="match status" value="1"/>
</dbReference>
<comment type="caution">
    <text evidence="9">The sequence shown here is derived from an EMBL/GenBank/DDBJ whole genome shotgun (WGS) entry which is preliminary data.</text>
</comment>
<dbReference type="AlphaFoldDB" id="A0A4S4KS67"/>
<evidence type="ECO:0000259" key="8">
    <source>
        <dbReference type="PROSITE" id="PS50850"/>
    </source>
</evidence>
<reference evidence="9 10" key="1">
    <citation type="submission" date="2019-02" db="EMBL/GenBank/DDBJ databases">
        <title>Genome sequencing of the rare red list fungi Phlebia centrifuga.</title>
        <authorList>
            <person name="Buettner E."/>
            <person name="Kellner H."/>
        </authorList>
    </citation>
    <scope>NUCLEOTIDE SEQUENCE [LARGE SCALE GENOMIC DNA]</scope>
    <source>
        <strain evidence="9 10">DSM 108282</strain>
    </source>
</reference>
<dbReference type="GO" id="GO:0005351">
    <property type="term" value="F:carbohydrate:proton symporter activity"/>
    <property type="evidence" value="ECO:0007669"/>
    <property type="project" value="TreeGrafter"/>
</dbReference>
<feature type="transmembrane region" description="Helical" evidence="7">
    <location>
        <begin position="197"/>
        <end position="214"/>
    </location>
</feature>
<feature type="compositionally biased region" description="Basic and acidic residues" evidence="6">
    <location>
        <begin position="383"/>
        <end position="394"/>
    </location>
</feature>
<evidence type="ECO:0000313" key="10">
    <source>
        <dbReference type="Proteomes" id="UP000309038"/>
    </source>
</evidence>
<protein>
    <recommendedName>
        <fullName evidence="8">Major facilitator superfamily (MFS) profile domain-containing protein</fullName>
    </recommendedName>
</protein>
<proteinExistence type="inferred from homology"/>
<keyword evidence="10" id="KW-1185">Reference proteome</keyword>
<accession>A0A4S4KS67</accession>
<dbReference type="EMBL" id="SGPJ01000023">
    <property type="protein sequence ID" value="THH01456.1"/>
    <property type="molecule type" value="Genomic_DNA"/>
</dbReference>
<organism evidence="9 10">
    <name type="scientific">Hermanssonia centrifuga</name>
    <dbReference type="NCBI Taxonomy" id="98765"/>
    <lineage>
        <taxon>Eukaryota</taxon>
        <taxon>Fungi</taxon>
        <taxon>Dikarya</taxon>
        <taxon>Basidiomycota</taxon>
        <taxon>Agaricomycotina</taxon>
        <taxon>Agaricomycetes</taxon>
        <taxon>Polyporales</taxon>
        <taxon>Meruliaceae</taxon>
        <taxon>Hermanssonia</taxon>
    </lineage>
</organism>
<evidence type="ECO:0000256" key="2">
    <source>
        <dbReference type="ARBA" id="ARBA00010992"/>
    </source>
</evidence>
<dbReference type="PANTHER" id="PTHR48022">
    <property type="entry name" value="PLASTIDIC GLUCOSE TRANSPORTER 4"/>
    <property type="match status" value="1"/>
</dbReference>
<feature type="domain" description="Major facilitator superfamily (MFS) profile" evidence="8">
    <location>
        <begin position="1"/>
        <end position="344"/>
    </location>
</feature>
<sequence length="439" mass="48662">MLAGAILQSSAQNIGMFIGSRGLIGFGLTFGLNAAPLLITELAYPTQRGKLTSMYNASCGMGVLRRVQRCRELELVLASPHTGTIIGPFVADIPYLESEAARVLARFHADGGDERDPLVVFEMAQIRHALKMEKDAARDVSWRVLWSTPGNRKRMRIIVALAVFSQWSGNGLVSYYINLILEGIGFTQTNTKAAINGGLQVWNLVAAMTGALLVDRLGRRTLFIISNVGMLLDFGIWTITTALFNELHLESAAKATLPFVFLFYLFYDIAYTPMLIAYTLEILPFNIRAKGFAVMNLVVSLTLAFNQFVNPWALDAIGWRYYLVYCGWLIIELVFVVTCIVETRGRTLEETAALFDGEQPPRDLVQMGGHAATQSMGRANAQRLREEREEKDAPQESFLEMQRISIHGSADDLSAHVSSHGSKDTASGRLFPIEEYHAV</sequence>